<gene>
    <name evidence="1" type="ORF">ICC18_14160</name>
</gene>
<organism evidence="1 2">
    <name type="scientific">Paenibacillus sedimenti</name>
    <dbReference type="NCBI Taxonomy" id="2770274"/>
    <lineage>
        <taxon>Bacteria</taxon>
        <taxon>Bacillati</taxon>
        <taxon>Bacillota</taxon>
        <taxon>Bacilli</taxon>
        <taxon>Bacillales</taxon>
        <taxon>Paenibacillaceae</taxon>
        <taxon>Paenibacillus</taxon>
    </lineage>
</organism>
<evidence type="ECO:0000313" key="2">
    <source>
        <dbReference type="Proteomes" id="UP000650466"/>
    </source>
</evidence>
<dbReference type="AlphaFoldDB" id="A0A926QJ72"/>
<accession>A0A926QJ72</accession>
<reference evidence="1" key="1">
    <citation type="submission" date="2020-09" db="EMBL/GenBank/DDBJ databases">
        <title>Draft Genome Sequence of Paenibacillus sp. WST5.</title>
        <authorList>
            <person name="Bao Z."/>
        </authorList>
    </citation>
    <scope>NUCLEOTIDE SEQUENCE</scope>
    <source>
        <strain evidence="1">WST5</strain>
    </source>
</reference>
<proteinExistence type="predicted"/>
<sequence length="140" mass="15837">MGPWLKLCEFLGGQVGRKMGRVVTGDLRRFEKIPGWTHADKIEELAGDRHVSAEYLKELIDDSQKKEHLEAIVAYLDNSRKSGNLSEDMLQRLTGRISAKLSQMEDSELLRQLLDSLKEAAKNKGATSMDYLADIMHHLV</sequence>
<dbReference type="Proteomes" id="UP000650466">
    <property type="component" value="Unassembled WGS sequence"/>
</dbReference>
<protein>
    <submittedName>
        <fullName evidence="1">Uncharacterized protein</fullName>
    </submittedName>
</protein>
<name>A0A926QJ72_9BACL</name>
<keyword evidence="2" id="KW-1185">Reference proteome</keyword>
<evidence type="ECO:0000313" key="1">
    <source>
        <dbReference type="EMBL" id="MBD0381265.1"/>
    </source>
</evidence>
<dbReference type="RefSeq" id="WP_188175055.1">
    <property type="nucleotide sequence ID" value="NZ_JACVVD010000004.1"/>
</dbReference>
<comment type="caution">
    <text evidence="1">The sequence shown here is derived from an EMBL/GenBank/DDBJ whole genome shotgun (WGS) entry which is preliminary data.</text>
</comment>
<dbReference type="EMBL" id="JACVVD010000004">
    <property type="protein sequence ID" value="MBD0381265.1"/>
    <property type="molecule type" value="Genomic_DNA"/>
</dbReference>